<organism evidence="1 2">
    <name type="scientific">Roseateles koreensis</name>
    <dbReference type="NCBI Taxonomy" id="2987526"/>
    <lineage>
        <taxon>Bacteria</taxon>
        <taxon>Pseudomonadati</taxon>
        <taxon>Pseudomonadota</taxon>
        <taxon>Betaproteobacteria</taxon>
        <taxon>Burkholderiales</taxon>
        <taxon>Sphaerotilaceae</taxon>
        <taxon>Roseateles</taxon>
    </lineage>
</organism>
<reference evidence="1 2" key="1">
    <citation type="submission" date="2022-10" db="EMBL/GenBank/DDBJ databases">
        <title>paucibacter sp. hw8 Genome sequencing.</title>
        <authorList>
            <person name="Park S."/>
        </authorList>
    </citation>
    <scope>NUCLEOTIDE SEQUENCE [LARGE SCALE GENOMIC DNA]</scope>
    <source>
        <strain evidence="2">hw8</strain>
    </source>
</reference>
<dbReference type="RefSeq" id="WP_273596436.1">
    <property type="nucleotide sequence ID" value="NZ_JAQQXS010000007.1"/>
</dbReference>
<evidence type="ECO:0000313" key="1">
    <source>
        <dbReference type="EMBL" id="MDC8785314.1"/>
    </source>
</evidence>
<sequence length="73" mass="7615">LTLTANTDIVVEASSHEIGGAKDWGSGSGSAAAGALSYWGRMDVKDVVPPFNLKLRLTDTPGPHGLVLPNTPW</sequence>
<comment type="caution">
    <text evidence="1">The sequence shown here is derived from an EMBL/GenBank/DDBJ whole genome shotgun (WGS) entry which is preliminary data.</text>
</comment>
<evidence type="ECO:0000313" key="2">
    <source>
        <dbReference type="Proteomes" id="UP001219862"/>
    </source>
</evidence>
<name>A0ABT5KQZ4_9BURK</name>
<protein>
    <submittedName>
        <fullName evidence="1">Uncharacterized protein</fullName>
    </submittedName>
</protein>
<dbReference type="Proteomes" id="UP001219862">
    <property type="component" value="Unassembled WGS sequence"/>
</dbReference>
<dbReference type="EMBL" id="JAQQXS010000007">
    <property type="protein sequence ID" value="MDC8785314.1"/>
    <property type="molecule type" value="Genomic_DNA"/>
</dbReference>
<proteinExistence type="predicted"/>
<feature type="non-terminal residue" evidence="1">
    <location>
        <position position="1"/>
    </location>
</feature>
<keyword evidence="2" id="KW-1185">Reference proteome</keyword>
<gene>
    <name evidence="1" type="ORF">PRZ01_08945</name>
</gene>
<accession>A0ABT5KQZ4</accession>